<reference evidence="6" key="1">
    <citation type="submission" date="2022-03" db="EMBL/GenBank/DDBJ databases">
        <authorList>
            <person name="Tunstrom K."/>
        </authorList>
    </citation>
    <scope>NUCLEOTIDE SEQUENCE</scope>
</reference>
<dbReference type="InterPro" id="IPR050863">
    <property type="entry name" value="CenT-Element_Derived"/>
</dbReference>
<dbReference type="Gene3D" id="3.30.40.10">
    <property type="entry name" value="Zinc/RING finger domain, C3HC4 (zinc finger)"/>
    <property type="match status" value="1"/>
</dbReference>
<keyword evidence="7" id="KW-1185">Reference proteome</keyword>
<accession>A0AAU9VA00</accession>
<keyword evidence="1" id="KW-0479">Metal-binding</keyword>
<name>A0AAU9VA00_EUPED</name>
<dbReference type="InterPro" id="IPR004875">
    <property type="entry name" value="DDE_SF_endonuclease_dom"/>
</dbReference>
<feature type="region of interest" description="Disordered" evidence="4">
    <location>
        <begin position="417"/>
        <end position="438"/>
    </location>
</feature>
<dbReference type="InterPro" id="IPR036397">
    <property type="entry name" value="RNaseH_sf"/>
</dbReference>
<dbReference type="PROSITE" id="PS01359">
    <property type="entry name" value="ZF_PHD_1"/>
    <property type="match status" value="1"/>
</dbReference>
<dbReference type="PANTHER" id="PTHR19303:SF74">
    <property type="entry name" value="POGO TRANSPOSABLE ELEMENT WITH KRAB DOMAIN"/>
    <property type="match status" value="1"/>
</dbReference>
<dbReference type="InterPro" id="IPR019786">
    <property type="entry name" value="Zinc_finger_PHD-type_CS"/>
</dbReference>
<dbReference type="CDD" id="cd15517">
    <property type="entry name" value="PHD_TCF19_like"/>
    <property type="match status" value="1"/>
</dbReference>
<keyword evidence="2" id="KW-0863">Zinc-finger</keyword>
<feature type="compositionally biased region" description="Polar residues" evidence="4">
    <location>
        <begin position="419"/>
        <end position="435"/>
    </location>
</feature>
<evidence type="ECO:0000313" key="7">
    <source>
        <dbReference type="Proteomes" id="UP001153954"/>
    </source>
</evidence>
<dbReference type="Pfam" id="PF03184">
    <property type="entry name" value="DDE_1"/>
    <property type="match status" value="1"/>
</dbReference>
<proteinExistence type="predicted"/>
<evidence type="ECO:0000256" key="3">
    <source>
        <dbReference type="ARBA" id="ARBA00022833"/>
    </source>
</evidence>
<evidence type="ECO:0000256" key="1">
    <source>
        <dbReference type="ARBA" id="ARBA00022723"/>
    </source>
</evidence>
<dbReference type="AlphaFoldDB" id="A0AAU9VA00"/>
<protein>
    <recommendedName>
        <fullName evidence="5">DDE-1 domain-containing protein</fullName>
    </recommendedName>
</protein>
<dbReference type="PANTHER" id="PTHR19303">
    <property type="entry name" value="TRANSPOSON"/>
    <property type="match status" value="1"/>
</dbReference>
<feature type="domain" description="DDE-1" evidence="5">
    <location>
        <begin position="214"/>
        <end position="347"/>
    </location>
</feature>
<evidence type="ECO:0000313" key="6">
    <source>
        <dbReference type="EMBL" id="CAH2108284.1"/>
    </source>
</evidence>
<comment type="caution">
    <text evidence="6">The sequence shown here is derived from an EMBL/GenBank/DDBJ whole genome shotgun (WGS) entry which is preliminary data.</text>
</comment>
<dbReference type="InterPro" id="IPR011011">
    <property type="entry name" value="Znf_FYVE_PHD"/>
</dbReference>
<feature type="region of interest" description="Disordered" evidence="4">
    <location>
        <begin position="585"/>
        <end position="614"/>
    </location>
</feature>
<dbReference type="Gene3D" id="3.30.420.10">
    <property type="entry name" value="Ribonuclease H-like superfamily/Ribonuclease H"/>
    <property type="match status" value="1"/>
</dbReference>
<sequence length="670" mass="76566">MPRNYIRKKPELAPVTEQQIAKAKTLIERGKSKRAAANAIGISESCLRKRLKLNKAASSMGRYKPTFNESQEAEFAVHCKKMDERYFGLTINDLRRLAFEYASANKIENRFEKSSKMAGRDWVQSFLKRHPQLTLRQSTATSLARAIGFNKVQVDRFYKNLKELYEKHKFQPSRIYNVDETGISTVPKKTPKVITTIGKKVVSKVVSAERGITVTAICCMSATGHYIPPALIYPRKRPRDDLLDGGPSQSICMVSDSGFVNSELFVNWLHHFKYFVHPTLEDPVLLLLDNHSSHISLEVINYARDNNIVILTLPPHGSHKLQPLDRCLYSPLKVKYSIECDKFMAQHPGRGITQYQVAHLFNEAYKKVATVGNAVSGFKVTGIYPYDDDLFDEADFAPSFVTDQMHQDVEMEESKQPVAVNQPSFSDEDQNANNTIDRHSNNRFDQLLTVNQQEEIATSQIQLNRDNLSSSGKEILNIAPNNDYLEDDRTPSPSIIDAILMENICNEKDNEQSNCEPKTTDFEVPSVEVPETVNLSVVQENYQRISTEHVSVAQLSPLPRMKEKRLGSRVCMKSQVITASPYKQQLEEKKRQEKQKKKRNKTVVRKLSRQKPSTSKAKEKKYFCPLCQEEYTDPPIEEWIKCVACEEWWHELCTSHERGVFVCDNCSNLE</sequence>
<gene>
    <name evidence="6" type="ORF">EEDITHA_LOCUS22234</name>
</gene>
<dbReference type="Proteomes" id="UP001153954">
    <property type="component" value="Unassembled WGS sequence"/>
</dbReference>
<keyword evidence="3" id="KW-0862">Zinc</keyword>
<dbReference type="GO" id="GO:0003677">
    <property type="term" value="F:DNA binding"/>
    <property type="evidence" value="ECO:0007669"/>
    <property type="project" value="TreeGrafter"/>
</dbReference>
<dbReference type="GO" id="GO:0008270">
    <property type="term" value="F:zinc ion binding"/>
    <property type="evidence" value="ECO:0007669"/>
    <property type="project" value="UniProtKB-KW"/>
</dbReference>
<dbReference type="InterPro" id="IPR013083">
    <property type="entry name" value="Znf_RING/FYVE/PHD"/>
</dbReference>
<dbReference type="SUPFAM" id="SSF57903">
    <property type="entry name" value="FYVE/PHD zinc finger"/>
    <property type="match status" value="1"/>
</dbReference>
<feature type="compositionally biased region" description="Basic residues" evidence="4">
    <location>
        <begin position="592"/>
        <end position="609"/>
    </location>
</feature>
<dbReference type="GO" id="GO:0005634">
    <property type="term" value="C:nucleus"/>
    <property type="evidence" value="ECO:0007669"/>
    <property type="project" value="TreeGrafter"/>
</dbReference>
<evidence type="ECO:0000256" key="4">
    <source>
        <dbReference type="SAM" id="MobiDB-lite"/>
    </source>
</evidence>
<dbReference type="EMBL" id="CAKOGL010000031">
    <property type="protein sequence ID" value="CAH2108284.1"/>
    <property type="molecule type" value="Genomic_DNA"/>
</dbReference>
<evidence type="ECO:0000256" key="2">
    <source>
        <dbReference type="ARBA" id="ARBA00022771"/>
    </source>
</evidence>
<organism evidence="6 7">
    <name type="scientific">Euphydryas editha</name>
    <name type="common">Edith's checkerspot</name>
    <dbReference type="NCBI Taxonomy" id="104508"/>
    <lineage>
        <taxon>Eukaryota</taxon>
        <taxon>Metazoa</taxon>
        <taxon>Ecdysozoa</taxon>
        <taxon>Arthropoda</taxon>
        <taxon>Hexapoda</taxon>
        <taxon>Insecta</taxon>
        <taxon>Pterygota</taxon>
        <taxon>Neoptera</taxon>
        <taxon>Endopterygota</taxon>
        <taxon>Lepidoptera</taxon>
        <taxon>Glossata</taxon>
        <taxon>Ditrysia</taxon>
        <taxon>Papilionoidea</taxon>
        <taxon>Nymphalidae</taxon>
        <taxon>Nymphalinae</taxon>
        <taxon>Euphydryas</taxon>
    </lineage>
</organism>
<evidence type="ECO:0000259" key="5">
    <source>
        <dbReference type="Pfam" id="PF03184"/>
    </source>
</evidence>